<dbReference type="PANTHER" id="PTHR38597">
    <property type="entry name" value="BLL3834 PROTEIN"/>
    <property type="match status" value="1"/>
</dbReference>
<dbReference type="InterPro" id="IPR008482">
    <property type="entry name" value="DUF763"/>
</dbReference>
<evidence type="ECO:0000313" key="2">
    <source>
        <dbReference type="Proteomes" id="UP000000438"/>
    </source>
</evidence>
<evidence type="ECO:0008006" key="3">
    <source>
        <dbReference type="Google" id="ProtNLM"/>
    </source>
</evidence>
<accession>Q6L1J8</accession>
<dbReference type="KEGG" id="pto:PTO0569"/>
<dbReference type="AlphaFoldDB" id="Q6L1J8"/>
<proteinExistence type="predicted"/>
<dbReference type="Pfam" id="PF05559">
    <property type="entry name" value="DUF763"/>
    <property type="match status" value="1"/>
</dbReference>
<dbReference type="Proteomes" id="UP000000438">
    <property type="component" value="Chromosome"/>
</dbReference>
<evidence type="ECO:0000313" key="1">
    <source>
        <dbReference type="EMBL" id="AAT43154.1"/>
    </source>
</evidence>
<dbReference type="OrthoDB" id="9948at2157"/>
<gene>
    <name evidence="1" type="ordered locus">PTO0569</name>
</gene>
<dbReference type="eggNOG" id="arCOG04253">
    <property type="taxonomic scope" value="Archaea"/>
</dbReference>
<dbReference type="InParanoid" id="Q6L1J8"/>
<dbReference type="PaxDb" id="263820-PTO0569"/>
<dbReference type="PANTHER" id="PTHR38597:SF1">
    <property type="entry name" value="BLL3834 PROTEIN"/>
    <property type="match status" value="1"/>
</dbReference>
<dbReference type="STRING" id="263820.PTO0569"/>
<dbReference type="HOGENOM" id="CLU_061722_0_0_2"/>
<dbReference type="RefSeq" id="WP_011177370.1">
    <property type="nucleotide sequence ID" value="NC_005877.1"/>
</dbReference>
<sequence>MDRTGTSVMPLHYGHPPEYLYKRMVKLSGILSDIIIDNFGTRKLLENLSDPYWFHSFSLAIGFDWNSSGTTTATLGAMKEYLNKKDDIIILGGKGRHIRNIKNEFDEIERSGNVDNKDLYRVMKGSRLSGITDNKLLQDSFDLYIQFIIMDYHGNYTVINQGMNTDLGLARRYHWINPNDFYNGSRSGISGYENKNVLDLSSIESEKNRMDMIDVIHDMPKYDKQRTLDNFNARLELDLNYKIEWKKLKKIYDYNPENFDDFIKIKGLGKSTIRAISYLAEIIYGDKPSYKDPVKFSFCLGGKDGVPKPVNVRDYDISIDFFKDAIEKKPYDALKKISELSFMLSSK</sequence>
<dbReference type="GeneID" id="2844764"/>
<name>Q6L1J8_PICTO</name>
<dbReference type="PATRIC" id="fig|263820.9.peg.598"/>
<organism evidence="1 2">
    <name type="scientific">Picrophilus torridus (strain ATCC 700027 / DSM 9790 / JCM 10055 / NBRC 100828 / KAW 2/3)</name>
    <dbReference type="NCBI Taxonomy" id="1122961"/>
    <lineage>
        <taxon>Archaea</taxon>
        <taxon>Methanobacteriati</taxon>
        <taxon>Thermoplasmatota</taxon>
        <taxon>Thermoplasmata</taxon>
        <taxon>Thermoplasmatales</taxon>
        <taxon>Picrophilaceae</taxon>
        <taxon>Picrophilus</taxon>
    </lineage>
</organism>
<reference evidence="1 2" key="1">
    <citation type="journal article" date="2004" name="Proc. Natl. Acad. Sci. U.S.A.">
        <title>Genome sequence of Picrophilus torridus and its implications for life around pH 0.</title>
        <authorList>
            <person name="Futterer O."/>
            <person name="Angelov A."/>
            <person name="Liesegang H."/>
            <person name="Gottschalk G."/>
            <person name="Schleper C."/>
            <person name="Schepers B."/>
            <person name="Dock C."/>
            <person name="Antranikian G."/>
            <person name="Liebl W."/>
        </authorList>
    </citation>
    <scope>NUCLEOTIDE SEQUENCE [LARGE SCALE GENOMIC DNA]</scope>
    <source>
        <strain evidence="2">ATCC 700027 / DSM 9790 / JCM 10055 / NBRC 100828</strain>
    </source>
</reference>
<dbReference type="EMBL" id="AE017261">
    <property type="protein sequence ID" value="AAT43154.1"/>
    <property type="molecule type" value="Genomic_DNA"/>
</dbReference>
<protein>
    <recommendedName>
        <fullName evidence="3">DUF763 domain-containing protein</fullName>
    </recommendedName>
</protein>